<dbReference type="InterPro" id="IPR014917">
    <property type="entry name" value="DUF1800"/>
</dbReference>
<gene>
    <name evidence="1" type="ORF">NOG11_10780</name>
</gene>
<dbReference type="AlphaFoldDB" id="A0A9X2LA04"/>
<name>A0A9X2LA04_9PROT</name>
<dbReference type="EMBL" id="JANIBC010000009">
    <property type="protein sequence ID" value="MCQ8185875.1"/>
    <property type="molecule type" value="Genomic_DNA"/>
</dbReference>
<organism evidence="1 2">
    <name type="scientific">Parvularcula maris</name>
    <dbReference type="NCBI Taxonomy" id="2965077"/>
    <lineage>
        <taxon>Bacteria</taxon>
        <taxon>Pseudomonadati</taxon>
        <taxon>Pseudomonadota</taxon>
        <taxon>Alphaproteobacteria</taxon>
        <taxon>Parvularculales</taxon>
        <taxon>Parvularculaceae</taxon>
        <taxon>Parvularcula</taxon>
    </lineage>
</organism>
<dbReference type="Proteomes" id="UP001142610">
    <property type="component" value="Unassembled WGS sequence"/>
</dbReference>
<reference evidence="1" key="1">
    <citation type="submission" date="2022-07" db="EMBL/GenBank/DDBJ databases">
        <title>Parvularcula maris sp. nov., an algicidal bacterium isolated from seawater.</title>
        <authorList>
            <person name="Li F."/>
        </authorList>
    </citation>
    <scope>NUCLEOTIDE SEQUENCE</scope>
    <source>
        <strain evidence="1">BGMRC 0090</strain>
    </source>
</reference>
<dbReference type="PANTHER" id="PTHR43737:SF1">
    <property type="entry name" value="DUF1501 DOMAIN-CONTAINING PROTEIN"/>
    <property type="match status" value="1"/>
</dbReference>
<evidence type="ECO:0000313" key="2">
    <source>
        <dbReference type="Proteomes" id="UP001142610"/>
    </source>
</evidence>
<sequence>MATFGPVPDEVARLTGTDASAWIKEQFALTRSPYLSEVEVYYGMGTRRPMMLADGFDQGSTSWVFWRNAAQGEDQLRQRMIFALSQVLVVSNGSGGLLGIFPQTLGRYQEILSEHAFGNYRDLLEDVTYSVAMAEYLTYLGNQKGDSAAGRVPDENYAREILQLFTIGLVELNPDGTPRLGPDGKPIELYTNEDITGLARVFTGLASADLSLDLDGIAGRIPTITTAVTQPLPMIESRHSPKEKSFLGTTIPENTPGRQSISLALDHIMDHPNVGPFVGRQIIQRFVTSNPSPAYVERVAAAFDQGLYTLPDGALVGEGRKGDLAATIAAILFDDAAQPAAALPDDQFGKVREPVIRLVHFMRAFDTDMSSPEYVRALYDTAPINVLGQHPFRSPSVFNFYRPGYVAPGTLSGELGLHAPELQIVNASSTPGYINLLSYGAFGTQREEFASMRPVFTNFSVPFDQERARTTFVPDYTEELALVDDPAALIDHLDNLLLYGSMTADTRRLLIETMEELPHNVFASEDGREDAVAFAVTMVMSSPDYLVQR</sequence>
<proteinExistence type="predicted"/>
<accession>A0A9X2LA04</accession>
<keyword evidence="2" id="KW-1185">Reference proteome</keyword>
<comment type="caution">
    <text evidence="1">The sequence shown here is derived from an EMBL/GenBank/DDBJ whole genome shotgun (WGS) entry which is preliminary data.</text>
</comment>
<dbReference type="Pfam" id="PF08811">
    <property type="entry name" value="DUF1800"/>
    <property type="match status" value="1"/>
</dbReference>
<dbReference type="PANTHER" id="PTHR43737">
    <property type="entry name" value="BLL7424 PROTEIN"/>
    <property type="match status" value="1"/>
</dbReference>
<evidence type="ECO:0000313" key="1">
    <source>
        <dbReference type="EMBL" id="MCQ8185875.1"/>
    </source>
</evidence>
<protein>
    <submittedName>
        <fullName evidence="1">DUF1800 domain-containing protein</fullName>
    </submittedName>
</protein>